<dbReference type="AlphaFoldDB" id="A0A1F7U1Q8"/>
<dbReference type="STRING" id="1802389.A3C17_03005"/>
<proteinExistence type="predicted"/>
<protein>
    <submittedName>
        <fullName evidence="1">Uncharacterized protein</fullName>
    </submittedName>
</protein>
<comment type="caution">
    <text evidence="1">The sequence shown here is derived from an EMBL/GenBank/DDBJ whole genome shotgun (WGS) entry which is preliminary data.</text>
</comment>
<reference evidence="1 2" key="1">
    <citation type="journal article" date="2016" name="Nat. Commun.">
        <title>Thousands of microbial genomes shed light on interconnected biogeochemical processes in an aquifer system.</title>
        <authorList>
            <person name="Anantharaman K."/>
            <person name="Brown C.T."/>
            <person name="Hug L.A."/>
            <person name="Sharon I."/>
            <person name="Castelle C.J."/>
            <person name="Probst A.J."/>
            <person name="Thomas B.C."/>
            <person name="Singh A."/>
            <person name="Wilkins M.J."/>
            <person name="Karaoz U."/>
            <person name="Brodie E.L."/>
            <person name="Williams K.H."/>
            <person name="Hubbard S.S."/>
            <person name="Banfield J.F."/>
        </authorList>
    </citation>
    <scope>NUCLEOTIDE SEQUENCE [LARGE SCALE GENOMIC DNA]</scope>
</reference>
<organism evidence="1 2">
    <name type="scientific">Candidatus Uhrbacteria bacterium RIFCSPHIGHO2_02_FULL_53_13</name>
    <dbReference type="NCBI Taxonomy" id="1802389"/>
    <lineage>
        <taxon>Bacteria</taxon>
        <taxon>Candidatus Uhriibacteriota</taxon>
    </lineage>
</organism>
<evidence type="ECO:0000313" key="2">
    <source>
        <dbReference type="Proteomes" id="UP000177097"/>
    </source>
</evidence>
<sequence>MIRDQAKRFDFDGKDAAGRIVNTGRYQCLGGFAGVLVEVNVEHGDCSTSMTMLVKPVDHFPMGEWKNVVLDDGKWRLENEEPCWN</sequence>
<evidence type="ECO:0000313" key="1">
    <source>
        <dbReference type="EMBL" id="OGL71758.1"/>
    </source>
</evidence>
<dbReference type="EMBL" id="MGDX01000006">
    <property type="protein sequence ID" value="OGL71758.1"/>
    <property type="molecule type" value="Genomic_DNA"/>
</dbReference>
<accession>A0A1F7U1Q8</accession>
<gene>
    <name evidence="1" type="ORF">A3C17_03005</name>
</gene>
<dbReference type="Proteomes" id="UP000177097">
    <property type="component" value="Unassembled WGS sequence"/>
</dbReference>
<name>A0A1F7U1Q8_9BACT</name>